<evidence type="ECO:0000256" key="2">
    <source>
        <dbReference type="ARBA" id="ARBA00022801"/>
    </source>
</evidence>
<dbReference type="EMBL" id="WKKI01000062">
    <property type="protein sequence ID" value="MRX74124.1"/>
    <property type="molecule type" value="Genomic_DNA"/>
</dbReference>
<protein>
    <submittedName>
        <fullName evidence="5">5-oxoprolinase subunit PxpB</fullName>
        <ecNumber evidence="5">3.5.2.9</ecNumber>
    </submittedName>
</protein>
<dbReference type="GO" id="GO:0017168">
    <property type="term" value="F:5-oxoprolinase (ATP-hydrolyzing) activity"/>
    <property type="evidence" value="ECO:0007669"/>
    <property type="project" value="UniProtKB-EC"/>
</dbReference>
<dbReference type="PANTHER" id="PTHR34698:SF2">
    <property type="entry name" value="5-OXOPROLINASE SUBUNIT B"/>
    <property type="match status" value="1"/>
</dbReference>
<dbReference type="InterPro" id="IPR029000">
    <property type="entry name" value="Cyclophilin-like_dom_sf"/>
</dbReference>
<dbReference type="SUPFAM" id="SSF50891">
    <property type="entry name" value="Cyclophilin-like"/>
    <property type="match status" value="1"/>
</dbReference>
<reference evidence="5 6" key="1">
    <citation type="submission" date="2019-11" db="EMBL/GenBank/DDBJ databases">
        <title>Bacillus lacus genome.</title>
        <authorList>
            <person name="Allen C.J."/>
            <person name="Newman J.D."/>
        </authorList>
    </citation>
    <scope>NUCLEOTIDE SEQUENCE [LARGE SCALE GENOMIC DNA]</scope>
    <source>
        <strain evidence="5 6">KCTC 33946</strain>
    </source>
</reference>
<dbReference type="InterPro" id="IPR010016">
    <property type="entry name" value="PxpB"/>
</dbReference>
<evidence type="ECO:0000313" key="5">
    <source>
        <dbReference type="EMBL" id="MRX74124.1"/>
    </source>
</evidence>
<dbReference type="GO" id="GO:0005524">
    <property type="term" value="F:ATP binding"/>
    <property type="evidence" value="ECO:0007669"/>
    <property type="project" value="UniProtKB-KW"/>
</dbReference>
<accession>A0A7X2J2H9</accession>
<dbReference type="InterPro" id="IPR003833">
    <property type="entry name" value="CT_C_D"/>
</dbReference>
<gene>
    <name evidence="5" type="primary">pxpB</name>
    <name evidence="5" type="ORF">GJU40_18545</name>
</gene>
<keyword evidence="6" id="KW-1185">Reference proteome</keyword>
<dbReference type="OrthoDB" id="9778567at2"/>
<dbReference type="SUPFAM" id="SSF160467">
    <property type="entry name" value="PH0987 N-terminal domain-like"/>
    <property type="match status" value="1"/>
</dbReference>
<dbReference type="Gene3D" id="2.40.100.10">
    <property type="entry name" value="Cyclophilin-like"/>
    <property type="match status" value="1"/>
</dbReference>
<comment type="caution">
    <text evidence="5">The sequence shown here is derived from an EMBL/GenBank/DDBJ whole genome shotgun (WGS) entry which is preliminary data.</text>
</comment>
<evidence type="ECO:0000259" key="4">
    <source>
        <dbReference type="SMART" id="SM00796"/>
    </source>
</evidence>
<dbReference type="Proteomes" id="UP000448867">
    <property type="component" value="Unassembled WGS sequence"/>
</dbReference>
<dbReference type="PANTHER" id="PTHR34698">
    <property type="entry name" value="5-OXOPROLINASE SUBUNIT B"/>
    <property type="match status" value="1"/>
</dbReference>
<feature type="domain" description="Carboxyltransferase" evidence="4">
    <location>
        <begin position="18"/>
        <end position="229"/>
    </location>
</feature>
<evidence type="ECO:0000313" key="6">
    <source>
        <dbReference type="Proteomes" id="UP000448867"/>
    </source>
</evidence>
<proteinExistence type="predicted"/>
<dbReference type="AlphaFoldDB" id="A0A7X2J2H9"/>
<name>A0A7X2J2H9_9BACI</name>
<dbReference type="SMART" id="SM00796">
    <property type="entry name" value="AHS1"/>
    <property type="match status" value="1"/>
</dbReference>
<sequence length="253" mass="27877">MLFLLNIQICRGGETLNFSLHPLGDQAVMIQLGEEISPAIQREVSLIASLLDENTEDWMIEYVPAFTTLTLYYDPFKVMQAPWNSYPLPYPAVCSRLNTLLDHAHQDSGMAQRTVTIPVCYGGELGPDLQFVADHNGLTAEDVIRIHSTGDYDVHMIGFAPGFPYIGGMPETIAAPRRKSPRLKIPPRSVGIAGKQTGVYPIETPGGWQLIGRTPLNLFLPNEDPPTLLRAGDKIQFKSISLQEYIALGGDAE</sequence>
<organism evidence="5 6">
    <name type="scientific">Metabacillus lacus</name>
    <dbReference type="NCBI Taxonomy" id="1983721"/>
    <lineage>
        <taxon>Bacteria</taxon>
        <taxon>Bacillati</taxon>
        <taxon>Bacillota</taxon>
        <taxon>Bacilli</taxon>
        <taxon>Bacillales</taxon>
        <taxon>Bacillaceae</taxon>
        <taxon>Metabacillus</taxon>
    </lineage>
</organism>
<dbReference type="NCBIfam" id="TIGR00370">
    <property type="entry name" value="5-oxoprolinase subunit PxpB"/>
    <property type="match status" value="1"/>
</dbReference>
<keyword evidence="2 5" id="KW-0378">Hydrolase</keyword>
<evidence type="ECO:0000256" key="1">
    <source>
        <dbReference type="ARBA" id="ARBA00022741"/>
    </source>
</evidence>
<dbReference type="Pfam" id="PF02682">
    <property type="entry name" value="CT_C_D"/>
    <property type="match status" value="1"/>
</dbReference>
<dbReference type="Gene3D" id="3.30.1360.40">
    <property type="match status" value="1"/>
</dbReference>
<keyword evidence="1" id="KW-0547">Nucleotide-binding</keyword>
<keyword evidence="3" id="KW-0067">ATP-binding</keyword>
<evidence type="ECO:0000256" key="3">
    <source>
        <dbReference type="ARBA" id="ARBA00022840"/>
    </source>
</evidence>
<dbReference type="EC" id="3.5.2.9" evidence="5"/>